<feature type="region of interest" description="Disordered" evidence="1">
    <location>
        <begin position="276"/>
        <end position="309"/>
    </location>
</feature>
<comment type="caution">
    <text evidence="2">The sequence shown here is derived from an EMBL/GenBank/DDBJ whole genome shotgun (WGS) entry which is preliminary data.</text>
</comment>
<dbReference type="AlphaFoldDB" id="A0A9P6ERX3"/>
<feature type="compositionally biased region" description="Low complexity" evidence="1">
    <location>
        <begin position="77"/>
        <end position="87"/>
    </location>
</feature>
<evidence type="ECO:0000256" key="1">
    <source>
        <dbReference type="SAM" id="MobiDB-lite"/>
    </source>
</evidence>
<name>A0A9P6ERX3_9AGAR</name>
<dbReference type="EMBL" id="MU157826">
    <property type="protein sequence ID" value="KAF9534141.1"/>
    <property type="molecule type" value="Genomic_DNA"/>
</dbReference>
<dbReference type="OrthoDB" id="3363286at2759"/>
<organism evidence="2 3">
    <name type="scientific">Crepidotus variabilis</name>
    <dbReference type="NCBI Taxonomy" id="179855"/>
    <lineage>
        <taxon>Eukaryota</taxon>
        <taxon>Fungi</taxon>
        <taxon>Dikarya</taxon>
        <taxon>Basidiomycota</taxon>
        <taxon>Agaricomycotina</taxon>
        <taxon>Agaricomycetes</taxon>
        <taxon>Agaricomycetidae</taxon>
        <taxon>Agaricales</taxon>
        <taxon>Agaricineae</taxon>
        <taxon>Crepidotaceae</taxon>
        <taxon>Crepidotus</taxon>
    </lineage>
</organism>
<gene>
    <name evidence="2" type="ORF">CPB83DRAFT_803814</name>
</gene>
<proteinExistence type="predicted"/>
<accession>A0A9P6ERX3</accession>
<protein>
    <submittedName>
        <fullName evidence="2">Uncharacterized protein</fullName>
    </submittedName>
</protein>
<reference evidence="2" key="1">
    <citation type="submission" date="2020-11" db="EMBL/GenBank/DDBJ databases">
        <authorList>
            <consortium name="DOE Joint Genome Institute"/>
            <person name="Ahrendt S."/>
            <person name="Riley R."/>
            <person name="Andreopoulos W."/>
            <person name="Labutti K."/>
            <person name="Pangilinan J."/>
            <person name="Ruiz-Duenas F.J."/>
            <person name="Barrasa J.M."/>
            <person name="Sanchez-Garcia M."/>
            <person name="Camarero S."/>
            <person name="Miyauchi S."/>
            <person name="Serrano A."/>
            <person name="Linde D."/>
            <person name="Babiker R."/>
            <person name="Drula E."/>
            <person name="Ayuso-Fernandez I."/>
            <person name="Pacheco R."/>
            <person name="Padilla G."/>
            <person name="Ferreira P."/>
            <person name="Barriuso J."/>
            <person name="Kellner H."/>
            <person name="Castanera R."/>
            <person name="Alfaro M."/>
            <person name="Ramirez L."/>
            <person name="Pisabarro A.G."/>
            <person name="Kuo A."/>
            <person name="Tritt A."/>
            <person name="Lipzen A."/>
            <person name="He G."/>
            <person name="Yan M."/>
            <person name="Ng V."/>
            <person name="Cullen D."/>
            <person name="Martin F."/>
            <person name="Rosso M.-N."/>
            <person name="Henrissat B."/>
            <person name="Hibbett D."/>
            <person name="Martinez A.T."/>
            <person name="Grigoriev I.V."/>
        </authorList>
    </citation>
    <scope>NUCLEOTIDE SEQUENCE</scope>
    <source>
        <strain evidence="2">CBS 506.95</strain>
    </source>
</reference>
<evidence type="ECO:0000313" key="2">
    <source>
        <dbReference type="EMBL" id="KAF9534141.1"/>
    </source>
</evidence>
<sequence length="429" mass="48325">MPRLLPRLAKEIEKQGNGFLKCYPITFAKKKRVTKSLYKAPHPKPSFHPSNYEKSILLGSNSPVTFSKDYSHHKRLPPSVSSQPSLPRDGDAPRQMSQVEFSWWANPYLRMLASPIRTCIATGATLPSDLLIRLVGLRVETPIVLGPKKEVVPATLAPDGILHPKYVSRRSGGNAIYALCWRKAIEDLQKGPFKRISAHLKYPHHLPDQVAHLLRLRVLQELELVTERLEWATRSGRNLANDAVVLRRLSREEWGLMKTTKTIPYQSAIAVLILPPPNKDPVTKKRPQPSMSALPPTDEDRPENLPPLSELLSISSDTFPDETGMLPRPEVPLYHSITAFPSRSQRAALHIFLTRILTAERHLKRLHNEKNGDKSVIPAEKFEAFSVNKSSHAFLLCSDAKTVQRGDTAAVAKALWRLRMYESEGWSTT</sequence>
<evidence type="ECO:0000313" key="3">
    <source>
        <dbReference type="Proteomes" id="UP000807306"/>
    </source>
</evidence>
<keyword evidence="3" id="KW-1185">Reference proteome</keyword>
<feature type="region of interest" description="Disordered" evidence="1">
    <location>
        <begin position="68"/>
        <end position="93"/>
    </location>
</feature>
<dbReference type="Proteomes" id="UP000807306">
    <property type="component" value="Unassembled WGS sequence"/>
</dbReference>